<dbReference type="InterPro" id="IPR013324">
    <property type="entry name" value="RNA_pol_sigma_r3/r4-like"/>
</dbReference>
<evidence type="ECO:0000256" key="1">
    <source>
        <dbReference type="ARBA" id="ARBA00010641"/>
    </source>
</evidence>
<organism evidence="8 9">
    <name type="scientific">Geothrix oryzae</name>
    <dbReference type="NCBI Taxonomy" id="2927975"/>
    <lineage>
        <taxon>Bacteria</taxon>
        <taxon>Pseudomonadati</taxon>
        <taxon>Acidobacteriota</taxon>
        <taxon>Holophagae</taxon>
        <taxon>Holophagales</taxon>
        <taxon>Holophagaceae</taxon>
        <taxon>Geothrix</taxon>
    </lineage>
</organism>
<dbReference type="CDD" id="cd06171">
    <property type="entry name" value="Sigma70_r4"/>
    <property type="match status" value="1"/>
</dbReference>
<dbReference type="Pfam" id="PF04542">
    <property type="entry name" value="Sigma70_r2"/>
    <property type="match status" value="1"/>
</dbReference>
<keyword evidence="9" id="KW-1185">Reference proteome</keyword>
<dbReference type="Gene3D" id="1.10.1740.10">
    <property type="match status" value="1"/>
</dbReference>
<evidence type="ECO:0000313" key="9">
    <source>
        <dbReference type="Proteomes" id="UP001242010"/>
    </source>
</evidence>
<dbReference type="PANTHER" id="PTHR43133">
    <property type="entry name" value="RNA POLYMERASE ECF-TYPE SIGMA FACTO"/>
    <property type="match status" value="1"/>
</dbReference>
<dbReference type="PANTHER" id="PTHR43133:SF8">
    <property type="entry name" value="RNA POLYMERASE SIGMA FACTOR HI_1459-RELATED"/>
    <property type="match status" value="1"/>
</dbReference>
<dbReference type="NCBIfam" id="TIGR02937">
    <property type="entry name" value="sigma70-ECF"/>
    <property type="match status" value="1"/>
</dbReference>
<evidence type="ECO:0000259" key="6">
    <source>
        <dbReference type="Pfam" id="PF04542"/>
    </source>
</evidence>
<sequence length="178" mass="20105">MEPSAFKTCFETSRAPLLAYLVRASGNPDLAEEVLQEAYVRLLNASPRDLRPEALRGWLLTTATRLLRDHWRRHRRLQWWPWGSDEGDEPGPAEPVSPEPPADLRAQERQLVAHGFSRLSPRQRSLLWLAYVEGLDHAELARALGLGQGSVKVLLHRARQRMQGALLELENPFFGGGS</sequence>
<dbReference type="InterPro" id="IPR036388">
    <property type="entry name" value="WH-like_DNA-bd_sf"/>
</dbReference>
<keyword evidence="5" id="KW-0804">Transcription</keyword>
<feature type="domain" description="RNA polymerase sigma factor 70 region 4 type 2" evidence="7">
    <location>
        <begin position="117"/>
        <end position="162"/>
    </location>
</feature>
<dbReference type="InterPro" id="IPR013249">
    <property type="entry name" value="RNA_pol_sigma70_r4_t2"/>
</dbReference>
<dbReference type="EMBL" id="AP027079">
    <property type="protein sequence ID" value="BDU70585.1"/>
    <property type="molecule type" value="Genomic_DNA"/>
</dbReference>
<evidence type="ECO:0000256" key="5">
    <source>
        <dbReference type="ARBA" id="ARBA00023163"/>
    </source>
</evidence>
<dbReference type="InterPro" id="IPR007627">
    <property type="entry name" value="RNA_pol_sigma70_r2"/>
</dbReference>
<dbReference type="RefSeq" id="WP_286354301.1">
    <property type="nucleotide sequence ID" value="NZ_AP027079.1"/>
</dbReference>
<evidence type="ECO:0000256" key="4">
    <source>
        <dbReference type="ARBA" id="ARBA00023125"/>
    </source>
</evidence>
<evidence type="ECO:0000313" key="8">
    <source>
        <dbReference type="EMBL" id="BDU70585.1"/>
    </source>
</evidence>
<dbReference type="InterPro" id="IPR014284">
    <property type="entry name" value="RNA_pol_sigma-70_dom"/>
</dbReference>
<reference evidence="9" key="1">
    <citation type="journal article" date="2023" name="Int. J. Syst. Evol. Microbiol.">
        <title>Mesoterricola silvestris gen. nov., sp. nov., Mesoterricola sediminis sp. nov., Geothrix oryzae sp. nov., Geothrix edaphica sp. nov., Geothrix rubra sp. nov., and Geothrix limicola sp. nov., six novel members of Acidobacteriota isolated from soils.</title>
        <authorList>
            <person name="Itoh H."/>
            <person name="Sugisawa Y."/>
            <person name="Mise K."/>
            <person name="Xu Z."/>
            <person name="Kuniyasu M."/>
            <person name="Ushijima N."/>
            <person name="Kawano K."/>
            <person name="Kobayashi E."/>
            <person name="Shiratori Y."/>
            <person name="Masuda Y."/>
            <person name="Senoo K."/>
        </authorList>
    </citation>
    <scope>NUCLEOTIDE SEQUENCE [LARGE SCALE GENOMIC DNA]</scope>
    <source>
        <strain evidence="9">Red222</strain>
    </source>
</reference>
<evidence type="ECO:0000256" key="2">
    <source>
        <dbReference type="ARBA" id="ARBA00023015"/>
    </source>
</evidence>
<gene>
    <name evidence="8" type="primary">rpoE_2</name>
    <name evidence="8" type="ORF">GETHOR_26860</name>
</gene>
<evidence type="ECO:0000259" key="7">
    <source>
        <dbReference type="Pfam" id="PF08281"/>
    </source>
</evidence>
<accession>A0ABN6V2H1</accession>
<evidence type="ECO:0000256" key="3">
    <source>
        <dbReference type="ARBA" id="ARBA00023082"/>
    </source>
</evidence>
<dbReference type="Proteomes" id="UP001242010">
    <property type="component" value="Chromosome"/>
</dbReference>
<dbReference type="Pfam" id="PF08281">
    <property type="entry name" value="Sigma70_r4_2"/>
    <property type="match status" value="1"/>
</dbReference>
<proteinExistence type="inferred from homology"/>
<dbReference type="InterPro" id="IPR039425">
    <property type="entry name" value="RNA_pol_sigma-70-like"/>
</dbReference>
<keyword evidence="2" id="KW-0805">Transcription regulation</keyword>
<keyword evidence="3" id="KW-0731">Sigma factor</keyword>
<dbReference type="SUPFAM" id="SSF88946">
    <property type="entry name" value="Sigma2 domain of RNA polymerase sigma factors"/>
    <property type="match status" value="1"/>
</dbReference>
<dbReference type="SUPFAM" id="SSF88659">
    <property type="entry name" value="Sigma3 and sigma4 domains of RNA polymerase sigma factors"/>
    <property type="match status" value="1"/>
</dbReference>
<dbReference type="InterPro" id="IPR013325">
    <property type="entry name" value="RNA_pol_sigma_r2"/>
</dbReference>
<comment type="similarity">
    <text evidence="1">Belongs to the sigma-70 factor family. ECF subfamily.</text>
</comment>
<keyword evidence="4" id="KW-0238">DNA-binding</keyword>
<dbReference type="Gene3D" id="1.10.10.10">
    <property type="entry name" value="Winged helix-like DNA-binding domain superfamily/Winged helix DNA-binding domain"/>
    <property type="match status" value="1"/>
</dbReference>
<protein>
    <submittedName>
        <fullName evidence="8">RNA polymerase sigma24 factor</fullName>
    </submittedName>
</protein>
<feature type="domain" description="RNA polymerase sigma-70 region 2" evidence="6">
    <location>
        <begin position="11"/>
        <end position="76"/>
    </location>
</feature>
<name>A0ABN6V2H1_9BACT</name>